<protein>
    <submittedName>
        <fullName evidence="1">Uncharacterized protein</fullName>
    </submittedName>
</protein>
<keyword evidence="2" id="KW-1185">Reference proteome</keyword>
<gene>
    <name evidence="1" type="ORF">SLEP1_g35542</name>
</gene>
<sequence length="70" mass="7765">MFPVMCGHIIQGVGTMHSESKIQVSYSVPSPTSFLIGFLNPINTHSEISFRTLERIPRETAKRNSTSKGD</sequence>
<organism evidence="1 2">
    <name type="scientific">Rubroshorea leprosula</name>
    <dbReference type="NCBI Taxonomy" id="152421"/>
    <lineage>
        <taxon>Eukaryota</taxon>
        <taxon>Viridiplantae</taxon>
        <taxon>Streptophyta</taxon>
        <taxon>Embryophyta</taxon>
        <taxon>Tracheophyta</taxon>
        <taxon>Spermatophyta</taxon>
        <taxon>Magnoliopsida</taxon>
        <taxon>eudicotyledons</taxon>
        <taxon>Gunneridae</taxon>
        <taxon>Pentapetalae</taxon>
        <taxon>rosids</taxon>
        <taxon>malvids</taxon>
        <taxon>Malvales</taxon>
        <taxon>Dipterocarpaceae</taxon>
        <taxon>Rubroshorea</taxon>
    </lineage>
</organism>
<proteinExistence type="predicted"/>
<reference evidence="1 2" key="1">
    <citation type="journal article" date="2021" name="Commun. Biol.">
        <title>The genome of Shorea leprosula (Dipterocarpaceae) highlights the ecological relevance of drought in aseasonal tropical rainforests.</title>
        <authorList>
            <person name="Ng K.K.S."/>
            <person name="Kobayashi M.J."/>
            <person name="Fawcett J.A."/>
            <person name="Hatakeyama M."/>
            <person name="Paape T."/>
            <person name="Ng C.H."/>
            <person name="Ang C.C."/>
            <person name="Tnah L.H."/>
            <person name="Lee C.T."/>
            <person name="Nishiyama T."/>
            <person name="Sese J."/>
            <person name="O'Brien M.J."/>
            <person name="Copetti D."/>
            <person name="Mohd Noor M.I."/>
            <person name="Ong R.C."/>
            <person name="Putra M."/>
            <person name="Sireger I.Z."/>
            <person name="Indrioko S."/>
            <person name="Kosugi Y."/>
            <person name="Izuno A."/>
            <person name="Isagi Y."/>
            <person name="Lee S.L."/>
            <person name="Shimizu K.K."/>
        </authorList>
    </citation>
    <scope>NUCLEOTIDE SEQUENCE [LARGE SCALE GENOMIC DNA]</scope>
    <source>
        <strain evidence="1">214</strain>
    </source>
</reference>
<evidence type="ECO:0000313" key="1">
    <source>
        <dbReference type="EMBL" id="GKV26199.1"/>
    </source>
</evidence>
<dbReference type="AlphaFoldDB" id="A0AAV5KNL3"/>
<name>A0AAV5KNL3_9ROSI</name>
<accession>A0AAV5KNL3</accession>
<dbReference type="EMBL" id="BPVZ01000071">
    <property type="protein sequence ID" value="GKV26199.1"/>
    <property type="molecule type" value="Genomic_DNA"/>
</dbReference>
<comment type="caution">
    <text evidence="1">The sequence shown here is derived from an EMBL/GenBank/DDBJ whole genome shotgun (WGS) entry which is preliminary data.</text>
</comment>
<dbReference type="Proteomes" id="UP001054252">
    <property type="component" value="Unassembled WGS sequence"/>
</dbReference>
<evidence type="ECO:0000313" key="2">
    <source>
        <dbReference type="Proteomes" id="UP001054252"/>
    </source>
</evidence>